<dbReference type="InterPro" id="IPR001461">
    <property type="entry name" value="Aspartic_peptidase_A1"/>
</dbReference>
<dbReference type="InterPro" id="IPR021109">
    <property type="entry name" value="Peptidase_aspartic_dom_sf"/>
</dbReference>
<dbReference type="Gene3D" id="2.40.70.10">
    <property type="entry name" value="Acid Proteases"/>
    <property type="match status" value="2"/>
</dbReference>
<feature type="domain" description="Peptidase A1" evidence="3">
    <location>
        <begin position="55"/>
        <end position="347"/>
    </location>
</feature>
<accession>A0A1I8A059</accession>
<keyword evidence="4" id="KW-1185">Reference proteome</keyword>
<feature type="chain" id="PRO_5009314122" evidence="2">
    <location>
        <begin position="17"/>
        <end position="351"/>
    </location>
</feature>
<dbReference type="PROSITE" id="PS51767">
    <property type="entry name" value="PEPTIDASE_A1"/>
    <property type="match status" value="1"/>
</dbReference>
<sequence>MRLLWLSFFCLLCVSAIPLAEEKKGKLVRLKVTRSTSPPRGRDATPYKHPWYEYLSADIAIGSNLQSFLYDFSTTSADLTVNFCTEHPPADPATCFEPLNSTSYRSESDSIGSDFVSFGEYWNVSRQQFPKSHKGVNERGFFGVVGAGWPSLSAYGITPFWMNALKMEAQNMFGIFMSHDGTKNFLRFGGPLLPSECDVDNIRWHSLSSLSYWQFPVDGLLYGAFSAKGRQQAVMDTGSGWIGVPGRYLKRMMKSQNVSYSDSEGAYLVGCDDAPYLPPLDLAIEGKGYQILPMEYVDLRNPLPGNMCVVNLKDSRGAFGADWTFGIPFMQSYCTSYDYDNKRIGFADNLF</sequence>
<name>A0A1I8A059_9BILA</name>
<dbReference type="InterPro" id="IPR033121">
    <property type="entry name" value="PEPTIDASE_A1"/>
</dbReference>
<protein>
    <submittedName>
        <fullName evidence="5">Peptidase A1 domain-containing protein</fullName>
    </submittedName>
</protein>
<dbReference type="Pfam" id="PF00026">
    <property type="entry name" value="Asp"/>
    <property type="match status" value="1"/>
</dbReference>
<dbReference type="Proteomes" id="UP000095287">
    <property type="component" value="Unplaced"/>
</dbReference>
<organism evidence="4 5">
    <name type="scientific">Steinernema glaseri</name>
    <dbReference type="NCBI Taxonomy" id="37863"/>
    <lineage>
        <taxon>Eukaryota</taxon>
        <taxon>Metazoa</taxon>
        <taxon>Ecdysozoa</taxon>
        <taxon>Nematoda</taxon>
        <taxon>Chromadorea</taxon>
        <taxon>Rhabditida</taxon>
        <taxon>Tylenchina</taxon>
        <taxon>Panagrolaimomorpha</taxon>
        <taxon>Strongyloidoidea</taxon>
        <taxon>Steinernematidae</taxon>
        <taxon>Steinernema</taxon>
    </lineage>
</organism>
<dbReference type="GO" id="GO:0005764">
    <property type="term" value="C:lysosome"/>
    <property type="evidence" value="ECO:0007669"/>
    <property type="project" value="TreeGrafter"/>
</dbReference>
<dbReference type="CDD" id="cd05471">
    <property type="entry name" value="pepsin_like"/>
    <property type="match status" value="1"/>
</dbReference>
<dbReference type="GO" id="GO:0006508">
    <property type="term" value="P:proteolysis"/>
    <property type="evidence" value="ECO:0007669"/>
    <property type="project" value="InterPro"/>
</dbReference>
<dbReference type="PRINTS" id="PR00792">
    <property type="entry name" value="PEPSIN"/>
</dbReference>
<dbReference type="PANTHER" id="PTHR47966:SF51">
    <property type="entry name" value="BETA-SITE APP-CLEAVING ENZYME, ISOFORM A-RELATED"/>
    <property type="match status" value="1"/>
</dbReference>
<dbReference type="InterPro" id="IPR034164">
    <property type="entry name" value="Pepsin-like_dom"/>
</dbReference>
<dbReference type="GO" id="GO:0004190">
    <property type="term" value="F:aspartic-type endopeptidase activity"/>
    <property type="evidence" value="ECO:0007669"/>
    <property type="project" value="InterPro"/>
</dbReference>
<evidence type="ECO:0000313" key="4">
    <source>
        <dbReference type="Proteomes" id="UP000095287"/>
    </source>
</evidence>
<proteinExistence type="inferred from homology"/>
<dbReference type="PANTHER" id="PTHR47966">
    <property type="entry name" value="BETA-SITE APP-CLEAVING ENZYME, ISOFORM A-RELATED"/>
    <property type="match status" value="1"/>
</dbReference>
<comment type="similarity">
    <text evidence="1">Belongs to the peptidase A1 family.</text>
</comment>
<reference evidence="5" key="1">
    <citation type="submission" date="2016-11" db="UniProtKB">
        <authorList>
            <consortium name="WormBaseParasite"/>
        </authorList>
    </citation>
    <scope>IDENTIFICATION</scope>
</reference>
<evidence type="ECO:0000256" key="1">
    <source>
        <dbReference type="ARBA" id="ARBA00007447"/>
    </source>
</evidence>
<keyword evidence="2" id="KW-0732">Signal</keyword>
<feature type="signal peptide" evidence="2">
    <location>
        <begin position="1"/>
        <end position="16"/>
    </location>
</feature>
<evidence type="ECO:0000313" key="5">
    <source>
        <dbReference type="WBParaSite" id="L893_g31368.t1"/>
    </source>
</evidence>
<evidence type="ECO:0000259" key="3">
    <source>
        <dbReference type="PROSITE" id="PS51767"/>
    </source>
</evidence>
<evidence type="ECO:0000256" key="2">
    <source>
        <dbReference type="SAM" id="SignalP"/>
    </source>
</evidence>
<dbReference type="AlphaFoldDB" id="A0A1I8A059"/>
<dbReference type="WBParaSite" id="L893_g31368.t1">
    <property type="protein sequence ID" value="L893_g31368.t1"/>
    <property type="gene ID" value="L893_g31368"/>
</dbReference>
<dbReference type="SUPFAM" id="SSF50630">
    <property type="entry name" value="Acid proteases"/>
    <property type="match status" value="1"/>
</dbReference>